<dbReference type="SUPFAM" id="SSF52540">
    <property type="entry name" value="P-loop containing nucleoside triphosphate hydrolases"/>
    <property type="match status" value="1"/>
</dbReference>
<dbReference type="GO" id="GO:0005737">
    <property type="term" value="C:cytoplasm"/>
    <property type="evidence" value="ECO:0007669"/>
    <property type="project" value="TreeGrafter"/>
</dbReference>
<keyword evidence="7" id="KW-1185">Reference proteome</keyword>
<dbReference type="Pfam" id="PF08477">
    <property type="entry name" value="Roc"/>
    <property type="match status" value="1"/>
</dbReference>
<dbReference type="InterPro" id="IPR020859">
    <property type="entry name" value="ROC"/>
</dbReference>
<evidence type="ECO:0000256" key="4">
    <source>
        <dbReference type="SAM" id="MobiDB-lite"/>
    </source>
</evidence>
<dbReference type="Pfam" id="PF13855">
    <property type="entry name" value="LRR_8"/>
    <property type="match status" value="1"/>
</dbReference>
<feature type="compositionally biased region" description="Basic and acidic residues" evidence="4">
    <location>
        <begin position="1"/>
        <end position="12"/>
    </location>
</feature>
<dbReference type="SMART" id="SM00365">
    <property type="entry name" value="LRR_SD22"/>
    <property type="match status" value="2"/>
</dbReference>
<dbReference type="InterPro" id="IPR001611">
    <property type="entry name" value="Leu-rich_rpt"/>
</dbReference>
<dbReference type="SUPFAM" id="SSF52058">
    <property type="entry name" value="L domain-like"/>
    <property type="match status" value="2"/>
</dbReference>
<feature type="compositionally biased region" description="Basic and acidic residues" evidence="4">
    <location>
        <begin position="109"/>
        <end position="118"/>
    </location>
</feature>
<evidence type="ECO:0000256" key="3">
    <source>
        <dbReference type="ARBA" id="ARBA00022741"/>
    </source>
</evidence>
<feature type="compositionally biased region" description="Basic residues" evidence="4">
    <location>
        <begin position="97"/>
        <end position="106"/>
    </location>
</feature>
<dbReference type="InterPro" id="IPR055414">
    <property type="entry name" value="LRR_R13L4/SHOC2-like"/>
</dbReference>
<reference evidence="6" key="1">
    <citation type="submission" date="2019-08" db="EMBL/GenBank/DDBJ databases">
        <title>The improved chromosome-level genome for the pearl oyster Pinctada fucata martensii using PacBio sequencing and Hi-C.</title>
        <authorList>
            <person name="Zheng Z."/>
        </authorList>
    </citation>
    <scope>NUCLEOTIDE SEQUENCE</scope>
    <source>
        <strain evidence="6">ZZ-2019</strain>
        <tissue evidence="6">Adductor muscle</tissue>
    </source>
</reference>
<dbReference type="PROSITE" id="PS51450">
    <property type="entry name" value="LRR"/>
    <property type="match status" value="1"/>
</dbReference>
<accession>A0AA88YCK5</accession>
<proteinExistence type="predicted"/>
<evidence type="ECO:0000256" key="1">
    <source>
        <dbReference type="ARBA" id="ARBA00022614"/>
    </source>
</evidence>
<dbReference type="InterPro" id="IPR003591">
    <property type="entry name" value="Leu-rich_rpt_typical-subtyp"/>
</dbReference>
<dbReference type="GO" id="GO:0009966">
    <property type="term" value="P:regulation of signal transduction"/>
    <property type="evidence" value="ECO:0007669"/>
    <property type="project" value="UniProtKB-ARBA"/>
</dbReference>
<feature type="compositionally biased region" description="Low complexity" evidence="4">
    <location>
        <begin position="41"/>
        <end position="89"/>
    </location>
</feature>
<feature type="region of interest" description="Disordered" evidence="4">
    <location>
        <begin position="1"/>
        <end position="118"/>
    </location>
</feature>
<dbReference type="EMBL" id="VSWD01000005">
    <property type="protein sequence ID" value="KAK3102193.1"/>
    <property type="molecule type" value="Genomic_DNA"/>
</dbReference>
<dbReference type="PANTHER" id="PTHR48051:SF1">
    <property type="entry name" value="RAS SUPPRESSOR PROTEIN 1"/>
    <property type="match status" value="1"/>
</dbReference>
<organism evidence="6 7">
    <name type="scientific">Pinctada imbricata</name>
    <name type="common">Atlantic pearl-oyster</name>
    <name type="synonym">Pinctada martensii</name>
    <dbReference type="NCBI Taxonomy" id="66713"/>
    <lineage>
        <taxon>Eukaryota</taxon>
        <taxon>Metazoa</taxon>
        <taxon>Spiralia</taxon>
        <taxon>Lophotrochozoa</taxon>
        <taxon>Mollusca</taxon>
        <taxon>Bivalvia</taxon>
        <taxon>Autobranchia</taxon>
        <taxon>Pteriomorphia</taxon>
        <taxon>Pterioida</taxon>
        <taxon>Pterioidea</taxon>
        <taxon>Pteriidae</taxon>
        <taxon>Pinctada</taxon>
    </lineage>
</organism>
<evidence type="ECO:0000259" key="5">
    <source>
        <dbReference type="PROSITE" id="PS51424"/>
    </source>
</evidence>
<keyword evidence="3" id="KW-0547">Nucleotide-binding</keyword>
<name>A0AA88YCK5_PINIB</name>
<dbReference type="InterPro" id="IPR027417">
    <property type="entry name" value="P-loop_NTPase"/>
</dbReference>
<dbReference type="PROSITE" id="PS51424">
    <property type="entry name" value="ROC"/>
    <property type="match status" value="1"/>
</dbReference>
<evidence type="ECO:0000313" key="6">
    <source>
        <dbReference type="EMBL" id="KAK3102193.1"/>
    </source>
</evidence>
<gene>
    <name evidence="6" type="ORF">FSP39_009514</name>
</gene>
<dbReference type="InterPro" id="IPR032675">
    <property type="entry name" value="LRR_dom_sf"/>
</dbReference>
<dbReference type="Gene3D" id="3.40.50.300">
    <property type="entry name" value="P-loop containing nucleotide triphosphate hydrolases"/>
    <property type="match status" value="1"/>
</dbReference>
<feature type="domain" description="Roc" evidence="5">
    <location>
        <begin position="536"/>
        <end position="725"/>
    </location>
</feature>
<dbReference type="PANTHER" id="PTHR48051">
    <property type="match status" value="1"/>
</dbReference>
<dbReference type="GO" id="GO:0000166">
    <property type="term" value="F:nucleotide binding"/>
    <property type="evidence" value="ECO:0007669"/>
    <property type="project" value="UniProtKB-KW"/>
</dbReference>
<dbReference type="SMART" id="SM00364">
    <property type="entry name" value="LRR_BAC"/>
    <property type="match status" value="8"/>
</dbReference>
<dbReference type="AlphaFoldDB" id="A0AA88YCK5"/>
<dbReference type="Pfam" id="PF23598">
    <property type="entry name" value="LRR_14"/>
    <property type="match status" value="1"/>
</dbReference>
<keyword evidence="2" id="KW-0677">Repeat</keyword>
<dbReference type="InterPro" id="IPR050216">
    <property type="entry name" value="LRR_domain-containing"/>
</dbReference>
<sequence>MLKKARFERNSEGRNASNSKSPKGSPSRSRSNSKSPKRRGSSQSKAMSNSSSPNRNAPGSGKTRSSSGRKGSKSPSPNRRTKSPSSSKPDSGDSRGRSAKKTKGPVRIRSPDRTENGLKVRDFSDQGLTVMPQTLLQEKDLGIVNLSGNNLKGLPPEIQRWDTLEKLDLSKNYGLRRTKANDSSLPREILLLPNLRELVLSECNMQRLPPILWQMTNLQVLDISRNKINVLVPEVGNLSNLRKINLKHTNITTLPPEIVYCQELEEILLWGNKIETLPETLPELLKLKTLALNYRDFCKLADQYMESFINKGQIKSEHIPRIVFMLPALQSMDLECTKINNLPETTNLGLQELNLSRNFLQVLPDSVYTLNHLTLLNLSDNQFSNLPNEVGNLKTLVKLRVAKNQLTQLPITIGKLKNLKELDASDNKLKRLPTQIRGLKSLKVMHLENNELVGLPDEICELTDIETLNVSDNNIHTLPMKLHQLVHLKDAHVYDRYYKKGLWLFKNPLTQPPKEIWRADKTDAIFKYLKELAIIKTQNLQRQKMLMIGESGCGKTSLVQALLHGKSLSEEEDGAHIKTSYVEQSIWKTKNLVEYLINDFGGDDTYNLGYSLFLDAKALVTLVYDHSKYKTENHQDSVGCWLDMLNKYAPGVVVKLIGTKTDLIEDEAIVDIKAELVMSEIERQQQTYGLRLQQELRRIQKDIKEAEASHATELLQHLTANKAKIEKLLSKPLRIMPDISMVSSKEGLMGLPDLVNSLELLAINKDLFPHGQRAVPELWCKFRYKLKRQPGFYLQWSKVESLAEKMNLIYGDMQACMRYLGDIGELLWFQGIPGLSHIIFHKPRHLISIVTSLYRHNVKEYLDFEQNKIFMSFGKFTTETFQMATEIFYNFGQVSRPLLACFWSEHMLNNDQFTELLELTPNLGICYTIPEPEVPMGTNVALPLMVLPWYNKEAADNSVVETFVGEVPEGGTILQIHYVFPFGMPKSIFHKLSTAVQENILSRIDWSNALFATIEEASFLIIYYSKQEHNDHGNLEQGEMPQNAGQGDLIRIMFKGENEAAAEEAIRKVTQSVASVLERVNGLVWKIEAPGKLWKNRVIRLEEERADLGKRENSF</sequence>
<dbReference type="SMART" id="SM00369">
    <property type="entry name" value="LRR_TYP"/>
    <property type="match status" value="8"/>
</dbReference>
<dbReference type="Gene3D" id="3.80.10.10">
    <property type="entry name" value="Ribonuclease Inhibitor"/>
    <property type="match status" value="3"/>
</dbReference>
<evidence type="ECO:0000313" key="7">
    <source>
        <dbReference type="Proteomes" id="UP001186944"/>
    </source>
</evidence>
<comment type="caution">
    <text evidence="6">The sequence shown here is derived from an EMBL/GenBank/DDBJ whole genome shotgun (WGS) entry which is preliminary data.</text>
</comment>
<feature type="compositionally biased region" description="Low complexity" evidence="4">
    <location>
        <begin position="17"/>
        <end position="34"/>
    </location>
</feature>
<protein>
    <recommendedName>
        <fullName evidence="5">Roc domain-containing protein</fullName>
    </recommendedName>
</protein>
<dbReference type="PRINTS" id="PR00449">
    <property type="entry name" value="RASTRNSFRMNG"/>
</dbReference>
<evidence type="ECO:0000256" key="2">
    <source>
        <dbReference type="ARBA" id="ARBA00022737"/>
    </source>
</evidence>
<dbReference type="Proteomes" id="UP001186944">
    <property type="component" value="Unassembled WGS sequence"/>
</dbReference>
<keyword evidence="1" id="KW-0433">Leucine-rich repeat</keyword>